<reference evidence="1 2" key="1">
    <citation type="submission" date="2019-03" db="EMBL/GenBank/DDBJ databases">
        <title>Paraburkholderia sp. isolated from native Mimosa gymnas in Guartela State Park, Brazil.</title>
        <authorList>
            <person name="Paulitsch F."/>
            <person name="Hungria M."/>
            <person name="Delamuta J.R.M."/>
            <person name="Ribeiro R.A."/>
            <person name="Dall'Agnol R."/>
            <person name="Silva J.S.B."/>
        </authorList>
    </citation>
    <scope>NUCLEOTIDE SEQUENCE [LARGE SCALE GENOMIC DNA]</scope>
    <source>
        <strain evidence="1 2">CNPSo 3008</strain>
    </source>
</reference>
<dbReference type="OrthoDB" id="1188001at2"/>
<dbReference type="InterPro" id="IPR029021">
    <property type="entry name" value="Prot-tyrosine_phosphatase-like"/>
</dbReference>
<organism evidence="1 2">
    <name type="scientific">Paraburkholderia guartelaensis</name>
    <dbReference type="NCBI Taxonomy" id="2546446"/>
    <lineage>
        <taxon>Bacteria</taxon>
        <taxon>Pseudomonadati</taxon>
        <taxon>Pseudomonadota</taxon>
        <taxon>Betaproteobacteria</taxon>
        <taxon>Burkholderiales</taxon>
        <taxon>Burkholderiaceae</taxon>
        <taxon>Paraburkholderia</taxon>
    </lineage>
</organism>
<accession>A0A4R5L3X5</accession>
<dbReference type="SUPFAM" id="SSF52799">
    <property type="entry name" value="(Phosphotyrosine protein) phosphatases II"/>
    <property type="match status" value="1"/>
</dbReference>
<dbReference type="InterPro" id="IPR026893">
    <property type="entry name" value="Tyr/Ser_Pase_IphP-type"/>
</dbReference>
<comment type="caution">
    <text evidence="1">The sequence shown here is derived from an EMBL/GenBank/DDBJ whole genome shotgun (WGS) entry which is preliminary data.</text>
</comment>
<proteinExistence type="predicted"/>
<evidence type="ECO:0000313" key="2">
    <source>
        <dbReference type="Proteomes" id="UP000295606"/>
    </source>
</evidence>
<name>A0A4R5L3X5_9BURK</name>
<sequence>MNLPFSAYTSSFAQARKRLPVAATGNFNRSGGSALANPPRRALLKGTVSLLALSGCASTLLSACGGEYTGGDGAQDAPTPVIGSVANFRDLGGAAPGYSTSDGAHVRRALIYRSDALTPNAADAATLERMALSNVYDLRTPAEIDAAPDVTPSTASYLALNVLGTLEPPSFAGMLAGELDAAMQMHWRTLVTGRMQSSIYGTLLEHIADAPGPLLITGGTGVDVVGWACALLLLIANVPLEIIVKDFMLTDAWRSTGADSANLTPPVQASYLQAAFDAVQGSYGDLNRYLTVGLGLATDTVNRLRGRLVV</sequence>
<protein>
    <submittedName>
        <fullName evidence="1">Tyrosine-protein phosphatase</fullName>
    </submittedName>
</protein>
<dbReference type="GO" id="GO:0004721">
    <property type="term" value="F:phosphoprotein phosphatase activity"/>
    <property type="evidence" value="ECO:0007669"/>
    <property type="project" value="InterPro"/>
</dbReference>
<evidence type="ECO:0000313" key="1">
    <source>
        <dbReference type="EMBL" id="TDG02403.1"/>
    </source>
</evidence>
<dbReference type="Proteomes" id="UP000295606">
    <property type="component" value="Unassembled WGS sequence"/>
</dbReference>
<gene>
    <name evidence="1" type="ORF">E1N52_39830</name>
</gene>
<dbReference type="Pfam" id="PF13350">
    <property type="entry name" value="Y_phosphatase3"/>
    <property type="match status" value="1"/>
</dbReference>
<dbReference type="EMBL" id="SMOD01000063">
    <property type="protein sequence ID" value="TDG02403.1"/>
    <property type="molecule type" value="Genomic_DNA"/>
</dbReference>
<dbReference type="RefSeq" id="WP_133190234.1">
    <property type="nucleotide sequence ID" value="NZ_SMOD01000063.1"/>
</dbReference>
<dbReference type="Gene3D" id="3.90.190.10">
    <property type="entry name" value="Protein tyrosine phosphatase superfamily"/>
    <property type="match status" value="1"/>
</dbReference>
<dbReference type="AlphaFoldDB" id="A0A4R5L3X5"/>